<feature type="region of interest" description="Disordered" evidence="1">
    <location>
        <begin position="635"/>
        <end position="702"/>
    </location>
</feature>
<feature type="compositionally biased region" description="Polar residues" evidence="1">
    <location>
        <begin position="84"/>
        <end position="95"/>
    </location>
</feature>
<feature type="compositionally biased region" description="Low complexity" evidence="1">
    <location>
        <begin position="180"/>
        <end position="202"/>
    </location>
</feature>
<feature type="compositionally biased region" description="Low complexity" evidence="1">
    <location>
        <begin position="818"/>
        <end position="848"/>
    </location>
</feature>
<dbReference type="PANTHER" id="PTHR11695:SF294">
    <property type="entry name" value="RETICULON-4-INTERACTING PROTEIN 1, MITOCHONDRIAL"/>
    <property type="match status" value="1"/>
</dbReference>
<feature type="compositionally biased region" description="Polar residues" evidence="1">
    <location>
        <begin position="140"/>
        <end position="150"/>
    </location>
</feature>
<feature type="region of interest" description="Disordered" evidence="1">
    <location>
        <begin position="808"/>
        <end position="869"/>
    </location>
</feature>
<feature type="region of interest" description="Disordered" evidence="1">
    <location>
        <begin position="978"/>
        <end position="1002"/>
    </location>
</feature>
<feature type="compositionally biased region" description="Basic residues" evidence="1">
    <location>
        <begin position="648"/>
        <end position="657"/>
    </location>
</feature>
<feature type="compositionally biased region" description="Basic and acidic residues" evidence="1">
    <location>
        <begin position="97"/>
        <end position="118"/>
    </location>
</feature>
<dbReference type="PANTHER" id="PTHR11695">
    <property type="entry name" value="ALCOHOL DEHYDROGENASE RELATED"/>
    <property type="match status" value="1"/>
</dbReference>
<name>A0A8H5G3K9_9AGAR</name>
<evidence type="ECO:0000256" key="1">
    <source>
        <dbReference type="SAM" id="MobiDB-lite"/>
    </source>
</evidence>
<dbReference type="GO" id="GO:0005739">
    <property type="term" value="C:mitochondrion"/>
    <property type="evidence" value="ECO:0007669"/>
    <property type="project" value="TreeGrafter"/>
</dbReference>
<organism evidence="2 3">
    <name type="scientific">Tetrapyrgos nigripes</name>
    <dbReference type="NCBI Taxonomy" id="182062"/>
    <lineage>
        <taxon>Eukaryota</taxon>
        <taxon>Fungi</taxon>
        <taxon>Dikarya</taxon>
        <taxon>Basidiomycota</taxon>
        <taxon>Agaricomycotina</taxon>
        <taxon>Agaricomycetes</taxon>
        <taxon>Agaricomycetidae</taxon>
        <taxon>Agaricales</taxon>
        <taxon>Marasmiineae</taxon>
        <taxon>Marasmiaceae</taxon>
        <taxon>Tetrapyrgos</taxon>
    </lineage>
</organism>
<protein>
    <submittedName>
        <fullName evidence="2">Uncharacterized protein</fullName>
    </submittedName>
</protein>
<feature type="compositionally biased region" description="Basic and acidic residues" evidence="1">
    <location>
        <begin position="1134"/>
        <end position="1163"/>
    </location>
</feature>
<reference evidence="2 3" key="1">
    <citation type="journal article" date="2020" name="ISME J.">
        <title>Uncovering the hidden diversity of litter-decomposition mechanisms in mushroom-forming fungi.</title>
        <authorList>
            <person name="Floudas D."/>
            <person name="Bentzer J."/>
            <person name="Ahren D."/>
            <person name="Johansson T."/>
            <person name="Persson P."/>
            <person name="Tunlid A."/>
        </authorList>
    </citation>
    <scope>NUCLEOTIDE SEQUENCE [LARGE SCALE GENOMIC DNA]</scope>
    <source>
        <strain evidence="2 3">CBS 291.85</strain>
    </source>
</reference>
<feature type="compositionally biased region" description="Basic and acidic residues" evidence="1">
    <location>
        <begin position="1195"/>
        <end position="1208"/>
    </location>
</feature>
<dbReference type="OrthoDB" id="201656at2759"/>
<feature type="compositionally biased region" description="Low complexity" evidence="1">
    <location>
        <begin position="856"/>
        <end position="866"/>
    </location>
</feature>
<sequence length="1288" mass="137781">MTKPTLLQTLLGQPSQSYSFPKEKDYHSTKSHLRRVAAEAQQAARPNTELIRNCAITSLSGRKDELMGRTQVRELNEGVIIYSSSINSQHDNTNGPDDARGDHEHRFQDGEDGSHGEQDSLSQDEGEEQEDDDDNDIFYTPNTTPRSSMAGSGVVYPTPTRKRVLNESSTSSSTPFDARSTISSSTTTSISDTHSIFSTDSSPVSDSTKVTSPYNSESGHDAEPKSTTRRQHATSSRSRRETATRANTERAKRNSSSYTDEDWAKDVRWLVSPDISQKSDSSTKSKKRRSESSSTSSSASSSHSPAHSPSSPSSHSPSSSYYITPIRSPNQPTHTKTTTKQKRKSILSHNPSIMMSMTALLEEDEDAYIIKNSAVRGRTSSTPDTTTGAGDLVPSSPTKSTSSNSTRRQSSATNTKSNLVRRRSRSLEDIHLSAGKRNSLLLDNDIDADVSSQPSAFASSKGGLGPYAPSLPSHGTPGYTSLTLPRAPPPAFAQGTSSNKRASILGDVIGVGIGEGKVDLTRSGMAQTTMATVEVVKGLGSVSASGPLRNPFAFLGFGKQQGRGAGVDDLSRRKQSSLGFTSWRKPPNYVPGNSVLVQVWAVGADGVDARLAGVSLGRGAESEIHNGVVDLKKLGHSRSASTSAGGRKGLKPWHRKGSSNDSLPSSASSSPSSTVRSPKSIKVSKSGNGSKTKMEPPEVGYIPGRSFVGRVLEIGWEVSEDAVRKGEWVVGLLDVRKGGALQEFIVVDRHKVYRVPHPTIPSSTGLVDPTDASADQDQVSGPSPSKDKGKGMETSPKLAATLGSLTLNHPQHQSSSLSRYPVPTPYSSSSPSPLSSRSPSPSSFRSNSIRTPNGRPKPNLNLSLKPNPLPPPPTLQELALIPICGVPAYRAVRTILNAFASSSSTSSNGPSHSPSHSYAYSSPLMHNWALDQLNGDQRRRKALILRGHDGIGAMAVQMLVRRGWRVCVHAPIPVNVISSGSGSAGQPSSNGSGSGPGSEAEQKYMAAVEERMRRWGAEEVIFDDGMFSGGYLHGIGSSQDDASVNGVMIDNDGDDEGRGAIVRVIERLIGDGDVFDAVLDTVGGKEIWEASERLLRNMGSGLDGAAVPSAEGVRGLGAKSEKEKKGLGRIGSIRKKEKEKEKKTKDKRKSESPEHIHRAEKGRGQFTTLFGDTPSRVIPTAGDHFRAGLRSMKNNHREDEQDGSDKGKSKGNVGKPGYAWVSIAQDVDWDGEDVRETIGAVMKMVLNEGVKPWVGDLSRIVPFERTPELFVEGGPFVDGGTAVVKIVE</sequence>
<feature type="compositionally biased region" description="Low complexity" evidence="1">
    <location>
        <begin position="659"/>
        <end position="680"/>
    </location>
</feature>
<comment type="caution">
    <text evidence="2">The sequence shown here is derived from an EMBL/GenBank/DDBJ whole genome shotgun (WGS) entry which is preliminary data.</text>
</comment>
<feature type="compositionally biased region" description="Low complexity" evidence="1">
    <location>
        <begin position="978"/>
        <end position="991"/>
    </location>
</feature>
<dbReference type="Proteomes" id="UP000559256">
    <property type="component" value="Unassembled WGS sequence"/>
</dbReference>
<feature type="compositionally biased region" description="Low complexity" evidence="1">
    <location>
        <begin position="292"/>
        <end position="320"/>
    </location>
</feature>
<feature type="region of interest" description="Disordered" evidence="1">
    <location>
        <begin position="376"/>
        <end position="424"/>
    </location>
</feature>
<feature type="region of interest" description="Disordered" evidence="1">
    <location>
        <begin position="84"/>
        <end position="351"/>
    </location>
</feature>
<evidence type="ECO:0000313" key="2">
    <source>
        <dbReference type="EMBL" id="KAF5357689.1"/>
    </source>
</evidence>
<feature type="compositionally biased region" description="Polar residues" evidence="1">
    <location>
        <begin position="808"/>
        <end position="817"/>
    </location>
</feature>
<feature type="compositionally biased region" description="Polar residues" evidence="1">
    <location>
        <begin position="773"/>
        <end position="783"/>
    </location>
</feature>
<feature type="compositionally biased region" description="Low complexity" evidence="1">
    <location>
        <begin position="394"/>
        <end position="415"/>
    </location>
</feature>
<gene>
    <name evidence="2" type="ORF">D9758_007481</name>
</gene>
<feature type="compositionally biased region" description="Polar residues" evidence="1">
    <location>
        <begin position="166"/>
        <end position="175"/>
    </location>
</feature>
<feature type="region of interest" description="Disordered" evidence="1">
    <location>
        <begin position="1103"/>
        <end position="1181"/>
    </location>
</feature>
<dbReference type="InterPro" id="IPR011032">
    <property type="entry name" value="GroES-like_sf"/>
</dbReference>
<dbReference type="EMBL" id="JAACJM010000050">
    <property type="protein sequence ID" value="KAF5357689.1"/>
    <property type="molecule type" value="Genomic_DNA"/>
</dbReference>
<proteinExistence type="predicted"/>
<feature type="region of interest" description="Disordered" evidence="1">
    <location>
        <begin position="759"/>
        <end position="795"/>
    </location>
</feature>
<feature type="compositionally biased region" description="Polar residues" evidence="1">
    <location>
        <begin position="378"/>
        <end position="388"/>
    </location>
</feature>
<evidence type="ECO:0000313" key="3">
    <source>
        <dbReference type="Proteomes" id="UP000559256"/>
    </source>
</evidence>
<feature type="region of interest" description="Disordered" evidence="1">
    <location>
        <begin position="452"/>
        <end position="498"/>
    </location>
</feature>
<feature type="compositionally biased region" description="Polar residues" evidence="1">
    <location>
        <begin position="203"/>
        <end position="217"/>
    </location>
</feature>
<feature type="compositionally biased region" description="Acidic residues" evidence="1">
    <location>
        <begin position="122"/>
        <end position="136"/>
    </location>
</feature>
<accession>A0A8H5G3K9</accession>
<feature type="compositionally biased region" description="Basic residues" evidence="1">
    <location>
        <begin position="337"/>
        <end position="346"/>
    </location>
</feature>
<feature type="compositionally biased region" description="Basic and acidic residues" evidence="1">
    <location>
        <begin position="238"/>
        <end position="252"/>
    </location>
</feature>
<dbReference type="SUPFAM" id="SSF50129">
    <property type="entry name" value="GroES-like"/>
    <property type="match status" value="1"/>
</dbReference>
<dbReference type="InterPro" id="IPR050700">
    <property type="entry name" value="YIM1/Zinc_Alcohol_DH_Fams"/>
</dbReference>
<dbReference type="Gene3D" id="3.90.180.10">
    <property type="entry name" value="Medium-chain alcohol dehydrogenases, catalytic domain"/>
    <property type="match status" value="1"/>
</dbReference>
<feature type="region of interest" description="Disordered" evidence="1">
    <location>
        <begin position="1193"/>
        <end position="1214"/>
    </location>
</feature>
<keyword evidence="3" id="KW-1185">Reference proteome</keyword>